<evidence type="ECO:0000259" key="2">
    <source>
        <dbReference type="Pfam" id="PF13193"/>
    </source>
</evidence>
<dbReference type="EMBL" id="MIGZ01000071">
    <property type="protein sequence ID" value="ODQ93315.1"/>
    <property type="molecule type" value="Genomic_DNA"/>
</dbReference>
<dbReference type="Proteomes" id="UP000094243">
    <property type="component" value="Unassembled WGS sequence"/>
</dbReference>
<gene>
    <name evidence="3" type="ORF">BHQ17_13695</name>
</gene>
<dbReference type="InterPro" id="IPR045851">
    <property type="entry name" value="AMP-bd_C_sf"/>
</dbReference>
<dbReference type="InterPro" id="IPR050237">
    <property type="entry name" value="ATP-dep_AMP-bd_enzyme"/>
</dbReference>
<dbReference type="RefSeq" id="WP_069405733.1">
    <property type="nucleotide sequence ID" value="NZ_JBHRZJ010000002.1"/>
</dbReference>
<accession>A0A1E3RTS4</accession>
<proteinExistence type="predicted"/>
<comment type="caution">
    <text evidence="3">The sequence shown here is derived from an EMBL/GenBank/DDBJ whole genome shotgun (WGS) entry which is preliminary data.</text>
</comment>
<feature type="domain" description="AMP-dependent synthetase/ligase" evidence="1">
    <location>
        <begin position="7"/>
        <end position="368"/>
    </location>
</feature>
<dbReference type="PANTHER" id="PTHR43767">
    <property type="entry name" value="LONG-CHAIN-FATTY-ACID--COA LIGASE"/>
    <property type="match status" value="1"/>
</dbReference>
<name>A0A1E3RTS4_9MYCO</name>
<dbReference type="Pfam" id="PF00501">
    <property type="entry name" value="AMP-binding"/>
    <property type="match status" value="1"/>
</dbReference>
<dbReference type="InterPro" id="IPR042099">
    <property type="entry name" value="ANL_N_sf"/>
</dbReference>
<evidence type="ECO:0000313" key="4">
    <source>
        <dbReference type="Proteomes" id="UP000094243"/>
    </source>
</evidence>
<dbReference type="Pfam" id="PF13193">
    <property type="entry name" value="AMP-binding_C"/>
    <property type="match status" value="1"/>
</dbReference>
<dbReference type="InterPro" id="IPR020845">
    <property type="entry name" value="AMP-binding_CS"/>
</dbReference>
<dbReference type="InterPro" id="IPR025110">
    <property type="entry name" value="AMP-bd_C"/>
</dbReference>
<reference evidence="4" key="1">
    <citation type="submission" date="2016-09" db="EMBL/GenBank/DDBJ databases">
        <authorList>
            <person name="Greninger A.L."/>
            <person name="Jerome K.R."/>
            <person name="Mcnair B."/>
            <person name="Wallis C."/>
            <person name="Fang F."/>
        </authorList>
    </citation>
    <scope>NUCLEOTIDE SEQUENCE [LARGE SCALE GENOMIC DNA]</scope>
    <source>
        <strain evidence="4">M7</strain>
    </source>
</reference>
<dbReference type="PANTHER" id="PTHR43767:SF7">
    <property type="entry name" value="MEDIUM_LONG-CHAIN-FATTY-ACID--COA LIGASE FADD8"/>
    <property type="match status" value="1"/>
</dbReference>
<dbReference type="AlphaFoldDB" id="A0A1E3RTS4"/>
<dbReference type="Gene3D" id="3.30.300.30">
    <property type="match status" value="1"/>
</dbReference>
<protein>
    <recommendedName>
        <fullName evidence="5">Long-chain fatty acid--CoA ligase</fullName>
    </recommendedName>
</protein>
<evidence type="ECO:0000259" key="1">
    <source>
        <dbReference type="Pfam" id="PF00501"/>
    </source>
</evidence>
<feature type="domain" description="AMP-binding enzyme C-terminal" evidence="2">
    <location>
        <begin position="420"/>
        <end position="493"/>
    </location>
</feature>
<organism evidence="3 4">
    <name type="scientific">Mycolicibacterium holsaticum</name>
    <dbReference type="NCBI Taxonomy" id="152142"/>
    <lineage>
        <taxon>Bacteria</taxon>
        <taxon>Bacillati</taxon>
        <taxon>Actinomycetota</taxon>
        <taxon>Actinomycetes</taxon>
        <taxon>Mycobacteriales</taxon>
        <taxon>Mycobacteriaceae</taxon>
        <taxon>Mycolicibacterium</taxon>
    </lineage>
</organism>
<evidence type="ECO:0008006" key="5">
    <source>
        <dbReference type="Google" id="ProtNLM"/>
    </source>
</evidence>
<dbReference type="InterPro" id="IPR000873">
    <property type="entry name" value="AMP-dep_synth/lig_dom"/>
</dbReference>
<keyword evidence="4" id="KW-1185">Reference proteome</keyword>
<dbReference type="Gene3D" id="3.40.50.12780">
    <property type="entry name" value="N-terminal domain of ligase-like"/>
    <property type="match status" value="1"/>
</dbReference>
<dbReference type="SUPFAM" id="SSF56801">
    <property type="entry name" value="Acetyl-CoA synthetase-like"/>
    <property type="match status" value="1"/>
</dbReference>
<sequence length="511" mass="55355">MQIIEFFDRGAQLNPNNVAFVAPDGTGALTYAEVESFTHRVAAALHRDGFGANAPVAVLSPNTPALFPCVLGVLRAGCSWVALNARSTPHDLAAFLELVGARMLFHSKTMADVAAECRSVVGTLERTVVIEEIDDWLCPRGSRVDLPPLDPEAIAGYFGTGGTTGRSKAVEVPHRAFETMIHAFNTHMPEHRPVHLVAAPLTHAAGTMILPVLSTGGTNVVHRGVVAAEILESIERNRVTRLFLPPTAIYSLLADPAVRTADVSSLRYFLYGAAPMSVDKLIEALCVFGPVMTQVYGQTEVPMLCTFFAPDEHAAAAANPDLHKRLASCGRPSLVANVAVMGDDGGLMPRGERGEIVVRSSLQMKGYHRAPEETRAVRRPGDWHATGDVGFLDEDGYVYLVDRKRDVIVSGGFNVYPGAIEQVIWGHPAVQDCAVIGLPDEKWGERVTAVVELKEGCSVEAAELIGLCRERFGAVQSPKEVIFRELPRSAVGKVLKRVLRDEYWAGRTRLI</sequence>
<evidence type="ECO:0000313" key="3">
    <source>
        <dbReference type="EMBL" id="ODQ93315.1"/>
    </source>
</evidence>
<dbReference type="PROSITE" id="PS00455">
    <property type="entry name" value="AMP_BINDING"/>
    <property type="match status" value="1"/>
</dbReference>
<dbReference type="GO" id="GO:0016877">
    <property type="term" value="F:ligase activity, forming carbon-sulfur bonds"/>
    <property type="evidence" value="ECO:0007669"/>
    <property type="project" value="UniProtKB-ARBA"/>
</dbReference>
<dbReference type="OrthoDB" id="9803968at2"/>